<name>A0A644X1C7_9ZZZZ</name>
<gene>
    <name evidence="1" type="ORF">SDC9_56264</name>
</gene>
<accession>A0A644X1C7</accession>
<dbReference type="AlphaFoldDB" id="A0A644X1C7"/>
<protein>
    <submittedName>
        <fullName evidence="1">Uncharacterized protein</fullName>
    </submittedName>
</protein>
<sequence>MIIRFQKPFENKDKIIFISHVILADKDYTQYAKSNSQ</sequence>
<organism evidence="1">
    <name type="scientific">bioreactor metagenome</name>
    <dbReference type="NCBI Taxonomy" id="1076179"/>
    <lineage>
        <taxon>unclassified sequences</taxon>
        <taxon>metagenomes</taxon>
        <taxon>ecological metagenomes</taxon>
    </lineage>
</organism>
<comment type="caution">
    <text evidence="1">The sequence shown here is derived from an EMBL/GenBank/DDBJ whole genome shotgun (WGS) entry which is preliminary data.</text>
</comment>
<proteinExistence type="predicted"/>
<dbReference type="EMBL" id="VSSQ01001631">
    <property type="protein sequence ID" value="MPM09940.1"/>
    <property type="molecule type" value="Genomic_DNA"/>
</dbReference>
<evidence type="ECO:0000313" key="1">
    <source>
        <dbReference type="EMBL" id="MPM09940.1"/>
    </source>
</evidence>
<reference evidence="1" key="1">
    <citation type="submission" date="2019-08" db="EMBL/GenBank/DDBJ databases">
        <authorList>
            <person name="Kucharzyk K."/>
            <person name="Murdoch R.W."/>
            <person name="Higgins S."/>
            <person name="Loffler F."/>
        </authorList>
    </citation>
    <scope>NUCLEOTIDE SEQUENCE</scope>
</reference>